<organism evidence="1 2">
    <name type="scientific">Datura stramonium</name>
    <name type="common">Jimsonweed</name>
    <name type="synonym">Common thornapple</name>
    <dbReference type="NCBI Taxonomy" id="4076"/>
    <lineage>
        <taxon>Eukaryota</taxon>
        <taxon>Viridiplantae</taxon>
        <taxon>Streptophyta</taxon>
        <taxon>Embryophyta</taxon>
        <taxon>Tracheophyta</taxon>
        <taxon>Spermatophyta</taxon>
        <taxon>Magnoliopsida</taxon>
        <taxon>eudicotyledons</taxon>
        <taxon>Gunneridae</taxon>
        <taxon>Pentapetalae</taxon>
        <taxon>asterids</taxon>
        <taxon>lamiids</taxon>
        <taxon>Solanales</taxon>
        <taxon>Solanaceae</taxon>
        <taxon>Solanoideae</taxon>
        <taxon>Datureae</taxon>
        <taxon>Datura</taxon>
    </lineage>
</organism>
<accession>A0ABS8UIR9</accession>
<name>A0ABS8UIR9_DATST</name>
<comment type="caution">
    <text evidence="1">The sequence shown here is derived from an EMBL/GenBank/DDBJ whole genome shotgun (WGS) entry which is preliminary data.</text>
</comment>
<dbReference type="EMBL" id="JACEIK010002060">
    <property type="protein sequence ID" value="MCD9558789.1"/>
    <property type="molecule type" value="Genomic_DNA"/>
</dbReference>
<dbReference type="Proteomes" id="UP000823775">
    <property type="component" value="Unassembled WGS sequence"/>
</dbReference>
<protein>
    <submittedName>
        <fullName evidence="1">Uncharacterized protein</fullName>
    </submittedName>
</protein>
<evidence type="ECO:0000313" key="2">
    <source>
        <dbReference type="Proteomes" id="UP000823775"/>
    </source>
</evidence>
<gene>
    <name evidence="1" type="ORF">HAX54_016407</name>
</gene>
<proteinExistence type="predicted"/>
<sequence length="85" mass="9236">MGKCFSKQDILPPSPLPTIPDVYQYEKAAIDAANMKQAVACQSCKDVGSYSREHLRLATDMSVLTWQLAPSGLARTVQSSSFTLA</sequence>
<evidence type="ECO:0000313" key="1">
    <source>
        <dbReference type="EMBL" id="MCD9558789.1"/>
    </source>
</evidence>
<reference evidence="1 2" key="1">
    <citation type="journal article" date="2021" name="BMC Genomics">
        <title>Datura genome reveals duplications of psychoactive alkaloid biosynthetic genes and high mutation rate following tissue culture.</title>
        <authorList>
            <person name="Rajewski A."/>
            <person name="Carter-House D."/>
            <person name="Stajich J."/>
            <person name="Litt A."/>
        </authorList>
    </citation>
    <scope>NUCLEOTIDE SEQUENCE [LARGE SCALE GENOMIC DNA]</scope>
    <source>
        <strain evidence="1">AR-01</strain>
    </source>
</reference>
<keyword evidence="2" id="KW-1185">Reference proteome</keyword>